<keyword evidence="1" id="KW-0229">DNA integration</keyword>
<proteinExistence type="predicted"/>
<gene>
    <name evidence="4" type="primary">xerD_1</name>
    <name evidence="4" type="ORF">CZ814_00888</name>
</gene>
<dbReference type="PANTHER" id="PTHR30349:SF93">
    <property type="entry name" value="FELS-2 PROPHAGE PROTEIN"/>
    <property type="match status" value="1"/>
</dbReference>
<evidence type="ECO:0000259" key="3">
    <source>
        <dbReference type="PROSITE" id="PS51898"/>
    </source>
</evidence>
<feature type="domain" description="Tyr recombinase" evidence="3">
    <location>
        <begin position="175"/>
        <end position="335"/>
    </location>
</feature>
<evidence type="ECO:0000313" key="5">
    <source>
        <dbReference type="Proteomes" id="UP000191116"/>
    </source>
</evidence>
<dbReference type="PANTHER" id="PTHR30349">
    <property type="entry name" value="PHAGE INTEGRASE-RELATED"/>
    <property type="match status" value="1"/>
</dbReference>
<evidence type="ECO:0000256" key="2">
    <source>
        <dbReference type="ARBA" id="ARBA00023172"/>
    </source>
</evidence>
<dbReference type="GO" id="GO:0015074">
    <property type="term" value="P:DNA integration"/>
    <property type="evidence" value="ECO:0007669"/>
    <property type="project" value="UniProtKB-KW"/>
</dbReference>
<name>A0A1T4PVI9_9GAMM</name>
<dbReference type="RefSeq" id="WP_080173768.1">
    <property type="nucleotide sequence ID" value="NZ_AP024855.1"/>
</dbReference>
<dbReference type="InterPro" id="IPR011010">
    <property type="entry name" value="DNA_brk_join_enz"/>
</dbReference>
<accession>A0A1T4PVI9</accession>
<dbReference type="AlphaFoldDB" id="A0A1T4PVI9"/>
<sequence length="342" mass="39362">MAIRNLKDDNKKPWLCECYPQGREGKRIRKRFSTKGEAIAFERFTMREIEDKPWLGQKEDNRRLSDLIKYWQLSHGMTLSNGEKIYSLLMLIAEAMNDPIASRLTSKHFSDFRKKRLSGEISFVEDKWNRGIASIATCNLDLAYLRSVFNKLIELGEWHSPNPLKDIKPFRKKDNVMAFLTKEQITILLDNLATRQNPDIIKVVKLCLSTGARWNEAAQLKGSQLSKYKVTFTKTKSGKNRSVPISKELYDEIYQPTSGALFSPCYNSFWNLLKTMDFDLPSGQASHVLRHSFASHFMMNGGNILVLKEILGHSDITMTMRYAHFSPDHLSEALTKNPLFSL</sequence>
<evidence type="ECO:0000256" key="1">
    <source>
        <dbReference type="ARBA" id="ARBA00022908"/>
    </source>
</evidence>
<protein>
    <submittedName>
        <fullName evidence="4">Tyrosine recombinase XerD</fullName>
    </submittedName>
</protein>
<dbReference type="Proteomes" id="UP000191116">
    <property type="component" value="Unassembled WGS sequence"/>
</dbReference>
<evidence type="ECO:0000313" key="4">
    <source>
        <dbReference type="EMBL" id="SJZ95545.1"/>
    </source>
</evidence>
<dbReference type="InterPro" id="IPR050090">
    <property type="entry name" value="Tyrosine_recombinase_XerCD"/>
</dbReference>
<dbReference type="InterPro" id="IPR013762">
    <property type="entry name" value="Integrase-like_cat_sf"/>
</dbReference>
<dbReference type="PROSITE" id="PS51898">
    <property type="entry name" value="TYR_RECOMBINASE"/>
    <property type="match status" value="1"/>
</dbReference>
<dbReference type="Gene3D" id="1.10.443.10">
    <property type="entry name" value="Intergrase catalytic core"/>
    <property type="match status" value="1"/>
</dbReference>
<dbReference type="GO" id="GO:0003677">
    <property type="term" value="F:DNA binding"/>
    <property type="evidence" value="ECO:0007669"/>
    <property type="project" value="InterPro"/>
</dbReference>
<reference evidence="4 5" key="1">
    <citation type="submission" date="2017-02" db="EMBL/GenBank/DDBJ databases">
        <authorList>
            <person name="Peterson S.W."/>
        </authorList>
    </citation>
    <scope>NUCLEOTIDE SEQUENCE [LARGE SCALE GENOMIC DNA]</scope>
    <source>
        <strain evidence="4 5">CECT 9189</strain>
    </source>
</reference>
<dbReference type="CDD" id="cd00796">
    <property type="entry name" value="INT_Rci_Hp1_C"/>
    <property type="match status" value="1"/>
</dbReference>
<dbReference type="EMBL" id="FUWP01000003">
    <property type="protein sequence ID" value="SJZ95545.1"/>
    <property type="molecule type" value="Genomic_DNA"/>
</dbReference>
<dbReference type="Pfam" id="PF24624">
    <property type="entry name" value="Int_N"/>
    <property type="match status" value="1"/>
</dbReference>
<dbReference type="OrthoDB" id="9795573at2"/>
<dbReference type="InterPro" id="IPR002104">
    <property type="entry name" value="Integrase_catalytic"/>
</dbReference>
<dbReference type="SUPFAM" id="SSF56349">
    <property type="entry name" value="DNA breaking-rejoining enzymes"/>
    <property type="match status" value="1"/>
</dbReference>
<dbReference type="GO" id="GO:0006310">
    <property type="term" value="P:DNA recombination"/>
    <property type="evidence" value="ECO:0007669"/>
    <property type="project" value="UniProtKB-KW"/>
</dbReference>
<dbReference type="InterPro" id="IPR057084">
    <property type="entry name" value="Int_N"/>
</dbReference>
<keyword evidence="2" id="KW-0233">DNA recombination</keyword>
<dbReference type="Pfam" id="PF00589">
    <property type="entry name" value="Phage_integrase"/>
    <property type="match status" value="1"/>
</dbReference>
<organism evidence="4 5">
    <name type="scientific">Photobacterium toruni</name>
    <dbReference type="NCBI Taxonomy" id="1935446"/>
    <lineage>
        <taxon>Bacteria</taxon>
        <taxon>Pseudomonadati</taxon>
        <taxon>Pseudomonadota</taxon>
        <taxon>Gammaproteobacteria</taxon>
        <taxon>Vibrionales</taxon>
        <taxon>Vibrionaceae</taxon>
        <taxon>Photobacterium</taxon>
    </lineage>
</organism>